<keyword evidence="3" id="KW-0804">Transcription</keyword>
<dbReference type="PANTHER" id="PTHR43214:SF41">
    <property type="entry name" value="NITRATE_NITRITE RESPONSE REGULATOR PROTEIN NARP"/>
    <property type="match status" value="1"/>
</dbReference>
<dbReference type="InterPro" id="IPR000792">
    <property type="entry name" value="Tscrpt_reg_LuxR_C"/>
</dbReference>
<evidence type="ECO:0000259" key="4">
    <source>
        <dbReference type="PROSITE" id="PS50043"/>
    </source>
</evidence>
<dbReference type="PANTHER" id="PTHR43214">
    <property type="entry name" value="TWO-COMPONENT RESPONSE REGULATOR"/>
    <property type="match status" value="1"/>
</dbReference>
<gene>
    <name evidence="5" type="ORF">CWI78_00440</name>
</gene>
<name>A0A432Z4Y3_9GAMM</name>
<dbReference type="GO" id="GO:0003677">
    <property type="term" value="F:DNA binding"/>
    <property type="evidence" value="ECO:0007669"/>
    <property type="project" value="UniProtKB-KW"/>
</dbReference>
<reference evidence="6" key="1">
    <citation type="journal article" date="2018" name="Front. Microbiol.">
        <title>Genome-Based Analysis Reveals the Taxonomy and Diversity of the Family Idiomarinaceae.</title>
        <authorList>
            <person name="Liu Y."/>
            <person name="Lai Q."/>
            <person name="Shao Z."/>
        </authorList>
    </citation>
    <scope>NUCLEOTIDE SEQUENCE [LARGE SCALE GENOMIC DNA]</scope>
    <source>
        <strain evidence="6">R22</strain>
    </source>
</reference>
<dbReference type="AlphaFoldDB" id="A0A432Z4Y3"/>
<proteinExistence type="predicted"/>
<organism evidence="5 6">
    <name type="scientific">Idiomarina ramblicola</name>
    <dbReference type="NCBI Taxonomy" id="263724"/>
    <lineage>
        <taxon>Bacteria</taxon>
        <taxon>Pseudomonadati</taxon>
        <taxon>Pseudomonadota</taxon>
        <taxon>Gammaproteobacteria</taxon>
        <taxon>Alteromonadales</taxon>
        <taxon>Idiomarinaceae</taxon>
        <taxon>Idiomarina</taxon>
    </lineage>
</organism>
<dbReference type="RefSeq" id="WP_126779187.1">
    <property type="nucleotide sequence ID" value="NZ_PIQC01000001.1"/>
</dbReference>
<dbReference type="InterPro" id="IPR039420">
    <property type="entry name" value="WalR-like"/>
</dbReference>
<protein>
    <submittedName>
        <fullName evidence="5">Helix-turn-helix transcriptional regulator</fullName>
    </submittedName>
</protein>
<dbReference type="OrthoDB" id="9796655at2"/>
<dbReference type="CDD" id="cd06170">
    <property type="entry name" value="LuxR_C_like"/>
    <property type="match status" value="1"/>
</dbReference>
<evidence type="ECO:0000313" key="6">
    <source>
        <dbReference type="Proteomes" id="UP000288058"/>
    </source>
</evidence>
<dbReference type="EMBL" id="PIQC01000001">
    <property type="protein sequence ID" value="RUO72947.1"/>
    <property type="molecule type" value="Genomic_DNA"/>
</dbReference>
<comment type="caution">
    <text evidence="5">The sequence shown here is derived from an EMBL/GenBank/DDBJ whole genome shotgun (WGS) entry which is preliminary data.</text>
</comment>
<dbReference type="PROSITE" id="PS50043">
    <property type="entry name" value="HTH_LUXR_2"/>
    <property type="match status" value="1"/>
</dbReference>
<keyword evidence="2" id="KW-0238">DNA-binding</keyword>
<feature type="domain" description="HTH luxR-type" evidence="4">
    <location>
        <begin position="141"/>
        <end position="206"/>
    </location>
</feature>
<dbReference type="SUPFAM" id="SSF46894">
    <property type="entry name" value="C-terminal effector domain of the bipartite response regulators"/>
    <property type="match status" value="1"/>
</dbReference>
<evidence type="ECO:0000256" key="1">
    <source>
        <dbReference type="ARBA" id="ARBA00023015"/>
    </source>
</evidence>
<dbReference type="Gene3D" id="3.40.50.2300">
    <property type="match status" value="1"/>
</dbReference>
<dbReference type="PROSITE" id="PS00622">
    <property type="entry name" value="HTH_LUXR_1"/>
    <property type="match status" value="1"/>
</dbReference>
<evidence type="ECO:0000313" key="5">
    <source>
        <dbReference type="EMBL" id="RUO72947.1"/>
    </source>
</evidence>
<dbReference type="GO" id="GO:0006355">
    <property type="term" value="P:regulation of DNA-templated transcription"/>
    <property type="evidence" value="ECO:0007669"/>
    <property type="project" value="InterPro"/>
</dbReference>
<sequence length="216" mass="24216">MNRIILAIPNPIISAGMAAVLQQRFSDEILTVTGIADLRRACYEYEDAVVVLCSQLGGAATVEHWRRLKRRHCDLKLIVWGRNQQDILDFQCGISVVDGYLLDSCDSADLVQAIRSLKQGNVYVAAPVAAYLAQNPRSQKQKTMVDMLSERELQVAQMLSRGIRVREIARHLCISSKTINTFRYRIFSKLGIDGDVQLSHLAIQSGLVDLIQFEGR</sequence>
<dbReference type="Pfam" id="PF00196">
    <property type="entry name" value="GerE"/>
    <property type="match status" value="1"/>
</dbReference>
<accession>A0A432Z4Y3</accession>
<keyword evidence="6" id="KW-1185">Reference proteome</keyword>
<dbReference type="InterPro" id="IPR016032">
    <property type="entry name" value="Sig_transdc_resp-reg_C-effctor"/>
</dbReference>
<keyword evidence="1" id="KW-0805">Transcription regulation</keyword>
<dbReference type="SMART" id="SM00421">
    <property type="entry name" value="HTH_LUXR"/>
    <property type="match status" value="1"/>
</dbReference>
<dbReference type="Proteomes" id="UP000288058">
    <property type="component" value="Unassembled WGS sequence"/>
</dbReference>
<evidence type="ECO:0000256" key="3">
    <source>
        <dbReference type="ARBA" id="ARBA00023163"/>
    </source>
</evidence>
<evidence type="ECO:0000256" key="2">
    <source>
        <dbReference type="ARBA" id="ARBA00023125"/>
    </source>
</evidence>
<dbReference type="PRINTS" id="PR00038">
    <property type="entry name" value="HTHLUXR"/>
</dbReference>